<dbReference type="GeneID" id="110786966"/>
<keyword evidence="3" id="KW-1185">Reference proteome</keyword>
<dbReference type="RefSeq" id="XP_021847250.2">
    <property type="nucleotide sequence ID" value="XM_021991558.2"/>
</dbReference>
<reference evidence="4" key="2">
    <citation type="submission" date="2025-08" db="UniProtKB">
        <authorList>
            <consortium name="RefSeq"/>
        </authorList>
    </citation>
    <scope>IDENTIFICATION</scope>
    <source>
        <tissue evidence="4">Leaf</tissue>
    </source>
</reference>
<accession>A0A9R0IEM4</accession>
<dbReference type="PANTHER" id="PTHR33223">
    <property type="entry name" value="CCHC-TYPE DOMAIN-CONTAINING PROTEIN"/>
    <property type="match status" value="1"/>
</dbReference>
<dbReference type="InterPro" id="IPR005162">
    <property type="entry name" value="Retrotrans_gag_dom"/>
</dbReference>
<evidence type="ECO:0000313" key="4">
    <source>
        <dbReference type="RefSeq" id="XP_021847250.2"/>
    </source>
</evidence>
<dbReference type="KEGG" id="soe:110786966"/>
<proteinExistence type="predicted"/>
<organism evidence="3 4">
    <name type="scientific">Spinacia oleracea</name>
    <name type="common">Spinach</name>
    <dbReference type="NCBI Taxonomy" id="3562"/>
    <lineage>
        <taxon>Eukaryota</taxon>
        <taxon>Viridiplantae</taxon>
        <taxon>Streptophyta</taxon>
        <taxon>Embryophyta</taxon>
        <taxon>Tracheophyta</taxon>
        <taxon>Spermatophyta</taxon>
        <taxon>Magnoliopsida</taxon>
        <taxon>eudicotyledons</taxon>
        <taxon>Gunneridae</taxon>
        <taxon>Pentapetalae</taxon>
        <taxon>Caryophyllales</taxon>
        <taxon>Chenopodiaceae</taxon>
        <taxon>Chenopodioideae</taxon>
        <taxon>Anserineae</taxon>
        <taxon>Spinacia</taxon>
    </lineage>
</organism>
<protein>
    <recommendedName>
        <fullName evidence="2">Retrotransposon gag domain-containing protein</fullName>
    </recommendedName>
</protein>
<evidence type="ECO:0000259" key="2">
    <source>
        <dbReference type="Pfam" id="PF03732"/>
    </source>
</evidence>
<sequence>MNTPRRDKVKVPTIEPFDGTTDPEEHIVAYASQINVQIGCGATWYFPTTLKGLSLILFNKHVPNGSIGSYNELEKLFISQFAAGRRHQKTSVNLMAIRQGETETLRNHIKRFNDEFLKIHNLKDETKFVALLASLQPDDFKFELIKSGVSNLEERMEKAQMHIYATDVCKIKWGGERGARQKYKPNWVETSKHDKKKKDNGSNEQAHPIPKKSATVEDHGEDPRYNRNRREIYLDLKGKYIIPKTPAILTPEAKRDKSLWCEFHHECGHTMKNCRELKRAWIT</sequence>
<feature type="region of interest" description="Disordered" evidence="1">
    <location>
        <begin position="184"/>
        <end position="224"/>
    </location>
</feature>
<dbReference type="AlphaFoldDB" id="A0A9R0IEM4"/>
<evidence type="ECO:0000256" key="1">
    <source>
        <dbReference type="SAM" id="MobiDB-lite"/>
    </source>
</evidence>
<reference evidence="3" key="1">
    <citation type="journal article" date="2021" name="Nat. Commun.">
        <title>Genomic analyses provide insights into spinach domestication and the genetic basis of agronomic traits.</title>
        <authorList>
            <person name="Cai X."/>
            <person name="Sun X."/>
            <person name="Xu C."/>
            <person name="Sun H."/>
            <person name="Wang X."/>
            <person name="Ge C."/>
            <person name="Zhang Z."/>
            <person name="Wang Q."/>
            <person name="Fei Z."/>
            <person name="Jiao C."/>
            <person name="Wang Q."/>
        </authorList>
    </citation>
    <scope>NUCLEOTIDE SEQUENCE [LARGE SCALE GENOMIC DNA]</scope>
    <source>
        <strain evidence="3">cv. Varoflay</strain>
    </source>
</reference>
<dbReference type="Pfam" id="PF03732">
    <property type="entry name" value="Retrotrans_gag"/>
    <property type="match status" value="1"/>
</dbReference>
<evidence type="ECO:0000313" key="3">
    <source>
        <dbReference type="Proteomes" id="UP000813463"/>
    </source>
</evidence>
<feature type="compositionally biased region" description="Basic and acidic residues" evidence="1">
    <location>
        <begin position="214"/>
        <end position="224"/>
    </location>
</feature>
<dbReference type="PANTHER" id="PTHR33223:SF10">
    <property type="entry name" value="AMINOTRANSFERASE-LIKE PLANT MOBILE DOMAIN-CONTAINING PROTEIN"/>
    <property type="match status" value="1"/>
</dbReference>
<gene>
    <name evidence="4" type="primary">LOC110786966</name>
</gene>
<name>A0A9R0IEM4_SPIOL</name>
<feature type="domain" description="Retrotransposon gag" evidence="2">
    <location>
        <begin position="46"/>
        <end position="136"/>
    </location>
</feature>
<dbReference type="Proteomes" id="UP000813463">
    <property type="component" value="Chromosome 5"/>
</dbReference>